<dbReference type="InterPro" id="IPR051203">
    <property type="entry name" value="Polysaccharide_Synthase-Rel"/>
</dbReference>
<dbReference type="EC" id="4.2.1.115" evidence="3"/>
<dbReference type="KEGG" id="abac:LuPra_04972"/>
<keyword evidence="3" id="KW-0456">Lyase</keyword>
<comment type="similarity">
    <text evidence="1">Belongs to the polysaccharide synthase family.</text>
</comment>
<protein>
    <submittedName>
        <fullName evidence="3">UDP-N-acetylglucosamine 4,6-dehydratase (Inverting)</fullName>
        <ecNumber evidence="3">4.2.1.115</ecNumber>
    </submittedName>
</protein>
<dbReference type="AlphaFoldDB" id="A0A143PV54"/>
<organism evidence="3 4">
    <name type="scientific">Luteitalea pratensis</name>
    <dbReference type="NCBI Taxonomy" id="1855912"/>
    <lineage>
        <taxon>Bacteria</taxon>
        <taxon>Pseudomonadati</taxon>
        <taxon>Acidobacteriota</taxon>
        <taxon>Vicinamibacteria</taxon>
        <taxon>Vicinamibacterales</taxon>
        <taxon>Vicinamibacteraceae</taxon>
        <taxon>Luteitalea</taxon>
    </lineage>
</organism>
<accession>A0A143PV54</accession>
<reference evidence="4" key="2">
    <citation type="submission" date="2016-04" db="EMBL/GenBank/DDBJ databases">
        <title>First Complete Genome Sequence of a Subdivision 6 Acidobacterium.</title>
        <authorList>
            <person name="Huang S."/>
            <person name="Vieira S."/>
            <person name="Bunk B."/>
            <person name="Riedel T."/>
            <person name="Sproeer C."/>
            <person name="Overmann J."/>
        </authorList>
    </citation>
    <scope>NUCLEOTIDE SEQUENCE [LARGE SCALE GENOMIC DNA]</scope>
    <source>
        <strain evidence="4">DSM 100886 HEG_-6_39</strain>
    </source>
</reference>
<reference evidence="3 4" key="1">
    <citation type="journal article" date="2016" name="Genome Announc.">
        <title>First Complete Genome Sequence of a Subdivision 6 Acidobacterium Strain.</title>
        <authorList>
            <person name="Huang S."/>
            <person name="Vieira S."/>
            <person name="Bunk B."/>
            <person name="Riedel T."/>
            <person name="Sproer C."/>
            <person name="Overmann J."/>
        </authorList>
    </citation>
    <scope>NUCLEOTIDE SEQUENCE [LARGE SCALE GENOMIC DNA]</scope>
    <source>
        <strain evidence="4">DSM 100886 HEG_-6_39</strain>
    </source>
</reference>
<evidence type="ECO:0000259" key="2">
    <source>
        <dbReference type="Pfam" id="PF02719"/>
    </source>
</evidence>
<feature type="domain" description="Polysaccharide biosynthesis protein CapD-like" evidence="2">
    <location>
        <begin position="8"/>
        <end position="297"/>
    </location>
</feature>
<evidence type="ECO:0000256" key="1">
    <source>
        <dbReference type="ARBA" id="ARBA00007430"/>
    </source>
</evidence>
<evidence type="ECO:0000313" key="3">
    <source>
        <dbReference type="EMBL" id="AMY11714.1"/>
    </source>
</evidence>
<dbReference type="InterPro" id="IPR036291">
    <property type="entry name" value="NAD(P)-bd_dom_sf"/>
</dbReference>
<dbReference type="PANTHER" id="PTHR43318">
    <property type="entry name" value="UDP-N-ACETYLGLUCOSAMINE 4,6-DEHYDRATASE"/>
    <property type="match status" value="1"/>
</dbReference>
<dbReference type="STRING" id="1855912.LuPra_04972"/>
<sequence length="348" mass="38213">MTLDNKRVLVTGGTGSLGQRIVRRLLDGSLGRPARVTVLSRDEAKQHEMRLRFLHRRAATDDVIYEQAREALAFRIGDVRDDDTLVEVLRGTDIVIHAAALKQVPACEYFPVEAVRTNVMGADALVRATMAASSRVETVVGISTDKACKPINVMGMTKAVMERILVEANLRQPDTRFACVRYGNVVASRGSVVPLFLEQIAHGGPVTITLKEMTRFLLTLDGAVDTVLAALEHAQRGEIYVPRVPAARMTDLAEVLIDGRDIPIAYTGIRPGEKIHEIMVSEEECHRTLERNGYYVICPMLPECEPQSTSSTVLSSEYSSADITLDHAGLRDLLAPYLAEPLPAELKA</sequence>
<keyword evidence="4" id="KW-1185">Reference proteome</keyword>
<dbReference type="Gene3D" id="3.40.50.720">
    <property type="entry name" value="NAD(P)-binding Rossmann-like Domain"/>
    <property type="match status" value="1"/>
</dbReference>
<proteinExistence type="inferred from homology"/>
<dbReference type="CDD" id="cd05237">
    <property type="entry name" value="UDP_invert_4-6DH_SDR_e"/>
    <property type="match status" value="1"/>
</dbReference>
<dbReference type="OrthoDB" id="9803111at2"/>
<dbReference type="PANTHER" id="PTHR43318:SF2">
    <property type="entry name" value="UDP-N-ACETYLGLUCOSAMINE 4,6-DEHYDRATASE (INVERTING)"/>
    <property type="match status" value="1"/>
</dbReference>
<dbReference type="SUPFAM" id="SSF51735">
    <property type="entry name" value="NAD(P)-binding Rossmann-fold domains"/>
    <property type="match status" value="1"/>
</dbReference>
<dbReference type="GO" id="GO:0016829">
    <property type="term" value="F:lyase activity"/>
    <property type="evidence" value="ECO:0007669"/>
    <property type="project" value="UniProtKB-KW"/>
</dbReference>
<dbReference type="InterPro" id="IPR003869">
    <property type="entry name" value="Polysac_CapD-like"/>
</dbReference>
<evidence type="ECO:0000313" key="4">
    <source>
        <dbReference type="Proteomes" id="UP000076079"/>
    </source>
</evidence>
<name>A0A143PV54_LUTPR</name>
<dbReference type="Proteomes" id="UP000076079">
    <property type="component" value="Chromosome"/>
</dbReference>
<dbReference type="Pfam" id="PF02719">
    <property type="entry name" value="Polysacc_synt_2"/>
    <property type="match status" value="1"/>
</dbReference>
<dbReference type="EMBL" id="CP015136">
    <property type="protein sequence ID" value="AMY11714.1"/>
    <property type="molecule type" value="Genomic_DNA"/>
</dbReference>
<dbReference type="PATRIC" id="fig|1813736.3.peg.5227"/>
<dbReference type="RefSeq" id="WP_110173237.1">
    <property type="nucleotide sequence ID" value="NZ_CP015136.1"/>
</dbReference>
<gene>
    <name evidence="3" type="primary">pseB</name>
    <name evidence="3" type="ORF">LuPra_04972</name>
</gene>